<name>A0A7X3FM37_9BACL</name>
<evidence type="ECO:0000313" key="2">
    <source>
        <dbReference type="Proteomes" id="UP000490800"/>
    </source>
</evidence>
<evidence type="ECO:0000313" key="1">
    <source>
        <dbReference type="EMBL" id="MVP02142.1"/>
    </source>
</evidence>
<gene>
    <name evidence="1" type="ORF">EDM21_21920</name>
</gene>
<dbReference type="AlphaFoldDB" id="A0A7X3FM37"/>
<dbReference type="RefSeq" id="WP_157338570.1">
    <property type="nucleotide sequence ID" value="NZ_RHLK01000018.1"/>
</dbReference>
<sequence>MNFFSTEMRIFEQKLRDLLAIGDGDLRALQNYSHQVEEDVRRMLEYFYGKEEDPTLSDLVDGVEWYFERTAKKYYATSPICSLVHLLRLGYRADKLHNLITLHEAAEIEGKGYNAVYSDIRKGLRTGYLIFGMNFVDRSESMERQRKNKDK</sequence>
<proteinExistence type="predicted"/>
<protein>
    <submittedName>
        <fullName evidence="1">Uncharacterized protein</fullName>
    </submittedName>
</protein>
<keyword evidence="2" id="KW-1185">Reference proteome</keyword>
<reference evidence="1 2" key="1">
    <citation type="journal article" date="2019" name="Microorganisms">
        <title>Paenibacillus lutrae sp. nov., A Chitinolytic Species Isolated from A River Otter in Castril Natural Park, Granada, Spain.</title>
        <authorList>
            <person name="Rodriguez M."/>
            <person name="Reina J.C."/>
            <person name="Bejar V."/>
            <person name="Llamas I."/>
        </authorList>
    </citation>
    <scope>NUCLEOTIDE SEQUENCE [LARGE SCALE GENOMIC DNA]</scope>
    <source>
        <strain evidence="1 2">N10</strain>
    </source>
</reference>
<dbReference type="EMBL" id="RHLK01000018">
    <property type="protein sequence ID" value="MVP02142.1"/>
    <property type="molecule type" value="Genomic_DNA"/>
</dbReference>
<organism evidence="1 2">
    <name type="scientific">Paenibacillus lutrae</name>
    <dbReference type="NCBI Taxonomy" id="2078573"/>
    <lineage>
        <taxon>Bacteria</taxon>
        <taxon>Bacillati</taxon>
        <taxon>Bacillota</taxon>
        <taxon>Bacilli</taxon>
        <taxon>Bacillales</taxon>
        <taxon>Paenibacillaceae</taxon>
        <taxon>Paenibacillus</taxon>
    </lineage>
</organism>
<dbReference type="Proteomes" id="UP000490800">
    <property type="component" value="Unassembled WGS sequence"/>
</dbReference>
<accession>A0A7X3FM37</accession>
<comment type="caution">
    <text evidence="1">The sequence shown here is derived from an EMBL/GenBank/DDBJ whole genome shotgun (WGS) entry which is preliminary data.</text>
</comment>